<sequence>MSIKSLSNKAEFDKFKSIFLSELGLKFTIKPVELANPVHPHLCIKDLINNYNSISHRILSNSIVKAMTIYMNSNSELGGVKYLTSTQLIKIANYDNYGNLSIYDIWVRLVGTGCVARVKKYKKLNEFGTIVNGRIVDVYGAHRLVKGFQNRNEEFVDLLRDDLKRIISDSSYLSQHKNRFSLPTTSGIYSAIDYTGETTRTVTVKLFKQDIDAPTKDIDFCIEMLKIFVFRNKWVEGSIIHVSKGCIQFTLSPNYAYQEISVKKDSNSNLDEDAVSTVKEILKSKIKNLNDEISKAEKAKEAFIRALTALDAI</sequence>
<evidence type="ECO:0000256" key="1">
    <source>
        <dbReference type="SAM" id="Coils"/>
    </source>
</evidence>
<protein>
    <submittedName>
        <fullName evidence="2">Uncharacterized protein</fullName>
    </submittedName>
</protein>
<name>A0A1V0DXL6_9CAUD</name>
<gene>
    <name evidence="2" type="ORF">fHeYen901_111</name>
</gene>
<evidence type="ECO:0000313" key="3">
    <source>
        <dbReference type="Proteomes" id="UP000222840"/>
    </source>
</evidence>
<evidence type="ECO:0000313" key="2">
    <source>
        <dbReference type="EMBL" id="ARB05884.1"/>
    </source>
</evidence>
<proteinExistence type="predicted"/>
<keyword evidence="1" id="KW-0175">Coiled coil</keyword>
<reference evidence="2 3" key="1">
    <citation type="submission" date="2017-02" db="EMBL/GenBank/DDBJ databases">
        <title>Characterization and complete genome sequence of Yersinia bacteriophage, fHe-Yen9-01.</title>
        <authorList>
            <person name="Jun J.W."/>
            <person name="Wicklund A."/>
            <person name="Skurnik M."/>
        </authorList>
    </citation>
    <scope>NUCLEOTIDE SEQUENCE [LARGE SCALE GENOMIC DNA]</scope>
</reference>
<organism evidence="2 3">
    <name type="scientific">Yersinia phage fHe-Yen9-01</name>
    <dbReference type="NCBI Taxonomy" id="1965363"/>
    <lineage>
        <taxon>Viruses</taxon>
        <taxon>Duplodnaviria</taxon>
        <taxon>Heunggongvirae</taxon>
        <taxon>Uroviricota</taxon>
        <taxon>Caudoviricetes</taxon>
        <taxon>Pantevenvirales</taxon>
        <taxon>Straboviridae</taxon>
        <taxon>Tevenvirinae</taxon>
        <taxon>Tegunavirus</taxon>
        <taxon>Tegunavirus fheyen901</taxon>
    </lineage>
</organism>
<dbReference type="EMBL" id="KY593455">
    <property type="protein sequence ID" value="ARB05884.1"/>
    <property type="molecule type" value="Genomic_DNA"/>
</dbReference>
<feature type="coiled-coil region" evidence="1">
    <location>
        <begin position="279"/>
        <end position="306"/>
    </location>
</feature>
<dbReference type="Proteomes" id="UP000222840">
    <property type="component" value="Segment"/>
</dbReference>
<keyword evidence="3" id="KW-1185">Reference proteome</keyword>
<accession>A0A1V0DXL6</accession>